<sequence length="68" mass="7925">MTQLISFLNDRLSNKEAANYLGVKPETMDVWRSTSRYSIPFCKIGRKVFYRKSDLDAFIESRTQTKTA</sequence>
<evidence type="ECO:0000259" key="1">
    <source>
        <dbReference type="Pfam" id="PF12728"/>
    </source>
</evidence>
<organism evidence="2 3">
    <name type="scientific">Shewanella marisflavi</name>
    <dbReference type="NCBI Taxonomy" id="260364"/>
    <lineage>
        <taxon>Bacteria</taxon>
        <taxon>Pseudomonadati</taxon>
        <taxon>Pseudomonadota</taxon>
        <taxon>Gammaproteobacteria</taxon>
        <taxon>Alteromonadales</taxon>
        <taxon>Shewanellaceae</taxon>
        <taxon>Shewanella</taxon>
    </lineage>
</organism>
<evidence type="ECO:0000313" key="2">
    <source>
        <dbReference type="EMBL" id="QDF75936.1"/>
    </source>
</evidence>
<accession>A0ABX5WP65</accession>
<dbReference type="EMBL" id="CP041153">
    <property type="protein sequence ID" value="QDF75936.1"/>
    <property type="molecule type" value="Genomic_DNA"/>
</dbReference>
<dbReference type="Pfam" id="PF12728">
    <property type="entry name" value="HTH_17"/>
    <property type="match status" value="1"/>
</dbReference>
<protein>
    <submittedName>
        <fullName evidence="2">Helix-turn-helix domain-containing protein</fullName>
    </submittedName>
</protein>
<dbReference type="RefSeq" id="WP_033538489.1">
    <property type="nucleotide sequence ID" value="NZ_CP041153.1"/>
</dbReference>
<evidence type="ECO:0000313" key="3">
    <source>
        <dbReference type="Proteomes" id="UP000318758"/>
    </source>
</evidence>
<dbReference type="InterPro" id="IPR041657">
    <property type="entry name" value="HTH_17"/>
</dbReference>
<dbReference type="InterPro" id="IPR009061">
    <property type="entry name" value="DNA-bd_dom_put_sf"/>
</dbReference>
<keyword evidence="3" id="KW-1185">Reference proteome</keyword>
<dbReference type="Proteomes" id="UP000318758">
    <property type="component" value="Chromosome"/>
</dbReference>
<name>A0ABX5WP65_9GAMM</name>
<proteinExistence type="predicted"/>
<gene>
    <name evidence="2" type="ORF">FGA12_12710</name>
</gene>
<feature type="domain" description="Helix-turn-helix" evidence="1">
    <location>
        <begin position="12"/>
        <end position="62"/>
    </location>
</feature>
<dbReference type="SUPFAM" id="SSF46955">
    <property type="entry name" value="Putative DNA-binding domain"/>
    <property type="match status" value="1"/>
</dbReference>
<reference evidence="2 3" key="1">
    <citation type="submission" date="2019-06" db="EMBL/GenBank/DDBJ databases">
        <title>Complete genome of Shewanella marisflavi ECSMB14101, a mussel settlement-inducing bacterium isolated from East China Sea.</title>
        <authorList>
            <person name="Yang J."/>
            <person name="Liang X."/>
            <person name="Chang R."/>
            <person name="Peng L."/>
        </authorList>
    </citation>
    <scope>NUCLEOTIDE SEQUENCE [LARGE SCALE GENOMIC DNA]</scope>
    <source>
        <strain evidence="2 3">ECSMB14101</strain>
    </source>
</reference>